<sequence length="556" mass="63784">MWLIETSTLKLEFFTEVKKGSYAILSHTWEKEEISFEQFRNPTLHNLHRHPALHKISKTCHLASEKGVSYVWVDTCCIDKSSSAELSEAINSMFRYYQDAAFCIAFISDLPESSNLSNLNADFESQFPHCRWLTRGWTLQELIAPTHVFFYDSNWSFRGSKSDWKSLLLRETGVDEAILDSPEGLRLVPVARRMSWVSKRQTTRPEDMAYCLLGIFDVNMPMIYGEGQKAFMRLQEEIAKDSCDLSLFAWQQLDLSQNYRGILARSPAEFSNCREIKHRIKNAIIPTEFTLTNRGLRIETALVKAPAESKDLILNLGFSYRDDWHTRTSRGWIGVYLAKTQNGFVRARPDTLFQALHQDRLRCPPALIYVRKTVNYIESLDVDRRFERAIKVELMQSPAYPEILTLEAVAPEGLWVEPRASFMHQGQGINAYVRCGVRLPDSSLRAIIVACSTMDTPVCAIWQPSDPLWLSVEQFLNNSNERADFIAADYLRFHFLSNDVDTFSSSAVKRLESQNMENVVSILAELEECTAEGGQLMFMLRIKAWIHSPADSMDTM</sequence>
<name>A0ACC1NMJ0_9PEZI</name>
<evidence type="ECO:0000313" key="2">
    <source>
        <dbReference type="Proteomes" id="UP001143856"/>
    </source>
</evidence>
<proteinExistence type="predicted"/>
<evidence type="ECO:0000313" key="1">
    <source>
        <dbReference type="EMBL" id="KAJ2980033.1"/>
    </source>
</evidence>
<dbReference type="EMBL" id="JAPDGR010001737">
    <property type="protein sequence ID" value="KAJ2980033.1"/>
    <property type="molecule type" value="Genomic_DNA"/>
</dbReference>
<gene>
    <name evidence="1" type="ORF">NUW58_g7052</name>
</gene>
<dbReference type="Proteomes" id="UP001143856">
    <property type="component" value="Unassembled WGS sequence"/>
</dbReference>
<keyword evidence="2" id="KW-1185">Reference proteome</keyword>
<reference evidence="1" key="1">
    <citation type="submission" date="2022-10" db="EMBL/GenBank/DDBJ databases">
        <title>Genome Sequence of Xylaria curta.</title>
        <authorList>
            <person name="Buettner E."/>
        </authorList>
    </citation>
    <scope>NUCLEOTIDE SEQUENCE</scope>
    <source>
        <strain evidence="1">Babe10</strain>
    </source>
</reference>
<protein>
    <submittedName>
        <fullName evidence="1">Uncharacterized protein</fullName>
    </submittedName>
</protein>
<accession>A0ACC1NMJ0</accession>
<comment type="caution">
    <text evidence="1">The sequence shown here is derived from an EMBL/GenBank/DDBJ whole genome shotgun (WGS) entry which is preliminary data.</text>
</comment>
<organism evidence="1 2">
    <name type="scientific">Xylaria curta</name>
    <dbReference type="NCBI Taxonomy" id="42375"/>
    <lineage>
        <taxon>Eukaryota</taxon>
        <taxon>Fungi</taxon>
        <taxon>Dikarya</taxon>
        <taxon>Ascomycota</taxon>
        <taxon>Pezizomycotina</taxon>
        <taxon>Sordariomycetes</taxon>
        <taxon>Xylariomycetidae</taxon>
        <taxon>Xylariales</taxon>
        <taxon>Xylariaceae</taxon>
        <taxon>Xylaria</taxon>
    </lineage>
</organism>